<dbReference type="GO" id="GO:0005886">
    <property type="term" value="C:plasma membrane"/>
    <property type="evidence" value="ECO:0007669"/>
    <property type="project" value="UniProtKB-SubCell"/>
</dbReference>
<dbReference type="RefSeq" id="WP_105218415.1">
    <property type="nucleotide sequence ID" value="NZ_CAWNSU010000115.1"/>
</dbReference>
<gene>
    <name evidence="12" type="ORF">BWI75_01065</name>
</gene>
<evidence type="ECO:0000256" key="5">
    <source>
        <dbReference type="ARBA" id="ARBA00022741"/>
    </source>
</evidence>
<evidence type="ECO:0000313" key="12">
    <source>
        <dbReference type="EMBL" id="MUL34988.1"/>
    </source>
</evidence>
<feature type="domain" description="ABC transporter" evidence="10">
    <location>
        <begin position="362"/>
        <end position="596"/>
    </location>
</feature>
<evidence type="ECO:0000256" key="4">
    <source>
        <dbReference type="ARBA" id="ARBA00022692"/>
    </source>
</evidence>
<dbReference type="GO" id="GO:0005524">
    <property type="term" value="F:ATP binding"/>
    <property type="evidence" value="ECO:0007669"/>
    <property type="project" value="UniProtKB-KW"/>
</dbReference>
<dbReference type="Pfam" id="PF00005">
    <property type="entry name" value="ABC_tran"/>
    <property type="match status" value="1"/>
</dbReference>
<dbReference type="Pfam" id="PF00664">
    <property type="entry name" value="ABC_membrane"/>
    <property type="match status" value="1"/>
</dbReference>
<dbReference type="PROSITE" id="PS00211">
    <property type="entry name" value="ABC_TRANSPORTER_1"/>
    <property type="match status" value="1"/>
</dbReference>
<dbReference type="InterPro" id="IPR011527">
    <property type="entry name" value="ABC1_TM_dom"/>
</dbReference>
<dbReference type="AlphaFoldDB" id="A0A6N8FNG5"/>
<dbReference type="InterPro" id="IPR039421">
    <property type="entry name" value="Type_1_exporter"/>
</dbReference>
<evidence type="ECO:0000259" key="10">
    <source>
        <dbReference type="PROSITE" id="PS50893"/>
    </source>
</evidence>
<dbReference type="PROSITE" id="PS50929">
    <property type="entry name" value="ABC_TM1F"/>
    <property type="match status" value="1"/>
</dbReference>
<dbReference type="InterPro" id="IPR003439">
    <property type="entry name" value="ABC_transporter-like_ATP-bd"/>
</dbReference>
<reference evidence="12 13" key="1">
    <citation type="journal article" date="2019" name="Front. Microbiol.">
        <title>Genomic Features for Desiccation Tolerance and Sugar Biosynthesis in the Extremophile Gloeocapsopsis sp. UTEX B3054.</title>
        <authorList>
            <person name="Urrejola C."/>
            <person name="Alcorta J."/>
            <person name="Salas L."/>
            <person name="Vasquez M."/>
            <person name="Polz M.F."/>
            <person name="Vicuna R."/>
            <person name="Diez B."/>
        </authorList>
    </citation>
    <scope>NUCLEOTIDE SEQUENCE [LARGE SCALE GENOMIC DNA]</scope>
    <source>
        <strain evidence="12 13">1H9</strain>
    </source>
</reference>
<keyword evidence="4 9" id="KW-0812">Transmembrane</keyword>
<keyword evidence="7 9" id="KW-1133">Transmembrane helix</keyword>
<keyword evidence="6" id="KW-0067">ATP-binding</keyword>
<evidence type="ECO:0000256" key="9">
    <source>
        <dbReference type="SAM" id="Phobius"/>
    </source>
</evidence>
<dbReference type="SUPFAM" id="SSF90123">
    <property type="entry name" value="ABC transporter transmembrane region"/>
    <property type="match status" value="1"/>
</dbReference>
<evidence type="ECO:0000256" key="1">
    <source>
        <dbReference type="ARBA" id="ARBA00004651"/>
    </source>
</evidence>
<accession>A0A6N8FNG5</accession>
<proteinExistence type="predicted"/>
<dbReference type="PANTHER" id="PTHR24221">
    <property type="entry name" value="ATP-BINDING CASSETTE SUB-FAMILY B"/>
    <property type="match status" value="1"/>
</dbReference>
<dbReference type="Gene3D" id="3.40.50.300">
    <property type="entry name" value="P-loop containing nucleotide triphosphate hydrolases"/>
    <property type="match status" value="1"/>
</dbReference>
<sequence>MGHPQKLQEIMPSFWQILQRFWPYIQKQQALAIGSLLALLAEVGLRLLEPWPLKFVFDRVVDPTGEASGIPLIDNLAPTTLLWLSALGLVLVTGLRSLAAYGSTVGFALTGTRVLTEVRNDLYRHLQSLSLSFHTKAKGGELTIRVISDIGLLKDVVVTAFLPLLGNVLILVGMVALMFWLHLELMLLALLTVPLFYIATARLSSQIRDVSRKQRQREGAMAATAAESIGAIKIVKTLSLEETFAQTFSGQSHKSLKDGVKAKRLEASLERTVDLLIAIATAIVLGRGAQLVLNNALTPGDLLVFLSYLKNAFKPVKDFAKYTGRLAKGTAAGERIIDLLDQKPEVQDLPGAKPAPQFQGYVQFENITFAYEPGHPTLKDIDFSVAPGQQVALVGHSGSGKSTLTSLILRLYDPDRGCILIDGYDIREYTAVSLRAQISVVLQESLLFAGSIWENIAYGSPNATPEQIITAAKIANAHDFIQNLPQGYDTVVGERGVTLSGGQRQRIAIARAAVRQAPILILDEPTTGLDQENEQVVVEALERLAWGKTTFIIAHDLYLAARADLILYIENGCILERGTHQELMQANGRYAELYNLQAAQRDLNNRQEATHVTR</sequence>
<feature type="transmembrane region" description="Helical" evidence="9">
    <location>
        <begin position="185"/>
        <end position="205"/>
    </location>
</feature>
<dbReference type="Gene3D" id="1.20.1560.10">
    <property type="entry name" value="ABC transporter type 1, transmembrane domain"/>
    <property type="match status" value="1"/>
</dbReference>
<evidence type="ECO:0000256" key="2">
    <source>
        <dbReference type="ARBA" id="ARBA00022448"/>
    </source>
</evidence>
<protein>
    <submittedName>
        <fullName evidence="12">Protein tyrosine phosphatase</fullName>
    </submittedName>
</protein>
<dbReference type="PROSITE" id="PS50893">
    <property type="entry name" value="ABC_TRANSPORTER_2"/>
    <property type="match status" value="1"/>
</dbReference>
<dbReference type="CDD" id="cd18564">
    <property type="entry name" value="ABC_6TM_exporter_like"/>
    <property type="match status" value="1"/>
</dbReference>
<keyword evidence="5" id="KW-0547">Nucleotide-binding</keyword>
<feature type="domain" description="ABC transmembrane type-1" evidence="11">
    <location>
        <begin position="33"/>
        <end position="328"/>
    </location>
</feature>
<evidence type="ECO:0000313" key="13">
    <source>
        <dbReference type="Proteomes" id="UP000441797"/>
    </source>
</evidence>
<keyword evidence="8 9" id="KW-0472">Membrane</keyword>
<dbReference type="GO" id="GO:0016887">
    <property type="term" value="F:ATP hydrolysis activity"/>
    <property type="evidence" value="ECO:0007669"/>
    <property type="project" value="InterPro"/>
</dbReference>
<dbReference type="Proteomes" id="UP000441797">
    <property type="component" value="Unassembled WGS sequence"/>
</dbReference>
<evidence type="ECO:0000259" key="11">
    <source>
        <dbReference type="PROSITE" id="PS50929"/>
    </source>
</evidence>
<keyword evidence="2" id="KW-0813">Transport</keyword>
<dbReference type="GO" id="GO:0140359">
    <property type="term" value="F:ABC-type transporter activity"/>
    <property type="evidence" value="ECO:0007669"/>
    <property type="project" value="InterPro"/>
</dbReference>
<comment type="subcellular location">
    <subcellularLocation>
        <location evidence="1">Cell membrane</location>
        <topology evidence="1">Multi-pass membrane protein</topology>
    </subcellularLocation>
</comment>
<dbReference type="FunFam" id="3.40.50.300:FF:000221">
    <property type="entry name" value="Multidrug ABC transporter ATP-binding protein"/>
    <property type="match status" value="1"/>
</dbReference>
<evidence type="ECO:0000256" key="3">
    <source>
        <dbReference type="ARBA" id="ARBA00022475"/>
    </source>
</evidence>
<dbReference type="PANTHER" id="PTHR24221:SF468">
    <property type="entry name" value="ABC TRANSPORTER"/>
    <property type="match status" value="1"/>
</dbReference>
<dbReference type="InterPro" id="IPR027417">
    <property type="entry name" value="P-loop_NTPase"/>
</dbReference>
<organism evidence="12 13">
    <name type="scientific">Gloeocapsopsis dulcis AAB1 = 1H9</name>
    <dbReference type="NCBI Taxonomy" id="1433147"/>
    <lineage>
        <taxon>Bacteria</taxon>
        <taxon>Bacillati</taxon>
        <taxon>Cyanobacteriota</taxon>
        <taxon>Cyanophyceae</taxon>
        <taxon>Oscillatoriophycideae</taxon>
        <taxon>Chroococcales</taxon>
        <taxon>Chroococcaceae</taxon>
        <taxon>Gloeocapsopsis</taxon>
        <taxon>Gloeocapsopsis dulcis</taxon>
    </lineage>
</organism>
<keyword evidence="3" id="KW-1003">Cell membrane</keyword>
<dbReference type="EMBL" id="NAPY01000001">
    <property type="protein sequence ID" value="MUL34988.1"/>
    <property type="molecule type" value="Genomic_DNA"/>
</dbReference>
<feature type="transmembrane region" description="Helical" evidence="9">
    <location>
        <begin position="156"/>
        <end position="179"/>
    </location>
</feature>
<dbReference type="InterPro" id="IPR017871">
    <property type="entry name" value="ABC_transporter-like_CS"/>
</dbReference>
<evidence type="ECO:0000256" key="7">
    <source>
        <dbReference type="ARBA" id="ARBA00022989"/>
    </source>
</evidence>
<keyword evidence="13" id="KW-1185">Reference proteome</keyword>
<dbReference type="InterPro" id="IPR003593">
    <property type="entry name" value="AAA+_ATPase"/>
</dbReference>
<dbReference type="SUPFAM" id="SSF52540">
    <property type="entry name" value="P-loop containing nucleoside triphosphate hydrolases"/>
    <property type="match status" value="1"/>
</dbReference>
<dbReference type="SMART" id="SM00382">
    <property type="entry name" value="AAA"/>
    <property type="match status" value="1"/>
</dbReference>
<name>A0A6N8FNG5_9CHRO</name>
<dbReference type="InterPro" id="IPR036640">
    <property type="entry name" value="ABC1_TM_sf"/>
</dbReference>
<dbReference type="OrthoDB" id="9762778at2"/>
<comment type="caution">
    <text evidence="12">The sequence shown here is derived from an EMBL/GenBank/DDBJ whole genome shotgun (WGS) entry which is preliminary data.</text>
</comment>
<evidence type="ECO:0000256" key="8">
    <source>
        <dbReference type="ARBA" id="ARBA00023136"/>
    </source>
</evidence>
<evidence type="ECO:0000256" key="6">
    <source>
        <dbReference type="ARBA" id="ARBA00022840"/>
    </source>
</evidence>
<dbReference type="GO" id="GO:0034040">
    <property type="term" value="F:ATPase-coupled lipid transmembrane transporter activity"/>
    <property type="evidence" value="ECO:0007669"/>
    <property type="project" value="TreeGrafter"/>
</dbReference>